<dbReference type="AlphaFoldDB" id="W9SVV8"/>
<sequence length="172" mass="18936">MSGPIEICTGLARVLSPFKDLLLVYHRSVSQWDKTGDTMRFVGDNASYFDTAAGIHMRDCVEPYYNTWKSIPKEDKQKIPGRMLAEGCANEAAEAAYVRKDGRQETNSSVTAPIKLPTCNVNEITILKNVLGMRRCHHSGVELKLSQRQLGSSSSSVGSQSGSRTTQLTPKL</sequence>
<keyword evidence="3" id="KW-1185">Reference proteome</keyword>
<reference evidence="3" key="1">
    <citation type="submission" date="2013-01" db="EMBL/GenBank/DDBJ databases">
        <title>Draft Genome Sequence of a Mulberry Tree, Morus notabilis C.K. Schneid.</title>
        <authorList>
            <person name="He N."/>
            <person name="Zhao S."/>
        </authorList>
    </citation>
    <scope>NUCLEOTIDE SEQUENCE</scope>
</reference>
<organism evidence="2 3">
    <name type="scientific">Morus notabilis</name>
    <dbReference type="NCBI Taxonomy" id="981085"/>
    <lineage>
        <taxon>Eukaryota</taxon>
        <taxon>Viridiplantae</taxon>
        <taxon>Streptophyta</taxon>
        <taxon>Embryophyta</taxon>
        <taxon>Tracheophyta</taxon>
        <taxon>Spermatophyta</taxon>
        <taxon>Magnoliopsida</taxon>
        <taxon>eudicotyledons</taxon>
        <taxon>Gunneridae</taxon>
        <taxon>Pentapetalae</taxon>
        <taxon>rosids</taxon>
        <taxon>fabids</taxon>
        <taxon>Rosales</taxon>
        <taxon>Moraceae</taxon>
        <taxon>Moreae</taxon>
        <taxon>Morus</taxon>
    </lineage>
</organism>
<dbReference type="EMBL" id="KE346217">
    <property type="protein sequence ID" value="EXC30692.1"/>
    <property type="molecule type" value="Genomic_DNA"/>
</dbReference>
<name>W9SVV8_9ROSA</name>
<evidence type="ECO:0000256" key="1">
    <source>
        <dbReference type="SAM" id="MobiDB-lite"/>
    </source>
</evidence>
<evidence type="ECO:0000313" key="3">
    <source>
        <dbReference type="Proteomes" id="UP000030645"/>
    </source>
</evidence>
<protein>
    <submittedName>
        <fullName evidence="2">Uncharacterized protein</fullName>
    </submittedName>
</protein>
<feature type="region of interest" description="Disordered" evidence="1">
    <location>
        <begin position="147"/>
        <end position="172"/>
    </location>
</feature>
<accession>W9SVV8</accession>
<dbReference type="Proteomes" id="UP000030645">
    <property type="component" value="Unassembled WGS sequence"/>
</dbReference>
<proteinExistence type="predicted"/>
<feature type="compositionally biased region" description="Low complexity" evidence="1">
    <location>
        <begin position="147"/>
        <end position="164"/>
    </location>
</feature>
<gene>
    <name evidence="2" type="ORF">L484_027867</name>
</gene>
<evidence type="ECO:0000313" key="2">
    <source>
        <dbReference type="EMBL" id="EXC30692.1"/>
    </source>
</evidence>